<dbReference type="EMBL" id="CM001220">
    <property type="protein sequence ID" value="AES86427.1"/>
    <property type="molecule type" value="Genomic_DNA"/>
</dbReference>
<evidence type="ECO:0000259" key="1">
    <source>
        <dbReference type="Pfam" id="PF07734"/>
    </source>
</evidence>
<dbReference type="OMA" id="HINTCAV"/>
<dbReference type="InterPro" id="IPR036047">
    <property type="entry name" value="F-box-like_dom_sf"/>
</dbReference>
<protein>
    <submittedName>
        <fullName evidence="2">F-box protein interaction domain protein</fullName>
    </submittedName>
    <submittedName>
        <fullName evidence="3">Putative F-box domain-containing protein</fullName>
    </submittedName>
</protein>
<evidence type="ECO:0000313" key="5">
    <source>
        <dbReference type="Proteomes" id="UP000002051"/>
    </source>
</evidence>
<dbReference type="Pfam" id="PF07734">
    <property type="entry name" value="FBA_1"/>
    <property type="match status" value="1"/>
</dbReference>
<dbReference type="PANTHER" id="PTHR31790:SF81">
    <property type="entry name" value="PROTEIN, PUTATIVE-RELATED"/>
    <property type="match status" value="1"/>
</dbReference>
<dbReference type="HOGENOM" id="CLU_027176_1_3_1"/>
<reference evidence="2 5" key="1">
    <citation type="journal article" date="2011" name="Nature">
        <title>The Medicago genome provides insight into the evolution of rhizobial symbioses.</title>
        <authorList>
            <person name="Young N.D."/>
            <person name="Debelle F."/>
            <person name="Oldroyd G.E."/>
            <person name="Geurts R."/>
            <person name="Cannon S.B."/>
            <person name="Udvardi M.K."/>
            <person name="Benedito V.A."/>
            <person name="Mayer K.F."/>
            <person name="Gouzy J."/>
            <person name="Schoof H."/>
            <person name="Van de Peer Y."/>
            <person name="Proost S."/>
            <person name="Cook D.R."/>
            <person name="Meyers B.C."/>
            <person name="Spannagl M."/>
            <person name="Cheung F."/>
            <person name="De Mita S."/>
            <person name="Krishnakumar V."/>
            <person name="Gundlach H."/>
            <person name="Zhou S."/>
            <person name="Mudge J."/>
            <person name="Bharti A.K."/>
            <person name="Murray J.D."/>
            <person name="Naoumkina M.A."/>
            <person name="Rosen B."/>
            <person name="Silverstein K.A."/>
            <person name="Tang H."/>
            <person name="Rombauts S."/>
            <person name="Zhao P.X."/>
            <person name="Zhou P."/>
            <person name="Barbe V."/>
            <person name="Bardou P."/>
            <person name="Bechner M."/>
            <person name="Bellec A."/>
            <person name="Berger A."/>
            <person name="Berges H."/>
            <person name="Bidwell S."/>
            <person name="Bisseling T."/>
            <person name="Choisne N."/>
            <person name="Couloux A."/>
            <person name="Denny R."/>
            <person name="Deshpande S."/>
            <person name="Dai X."/>
            <person name="Doyle J.J."/>
            <person name="Dudez A.M."/>
            <person name="Farmer A.D."/>
            <person name="Fouteau S."/>
            <person name="Franken C."/>
            <person name="Gibelin C."/>
            <person name="Gish J."/>
            <person name="Goldstein S."/>
            <person name="Gonzalez A.J."/>
            <person name="Green P.J."/>
            <person name="Hallab A."/>
            <person name="Hartog M."/>
            <person name="Hua A."/>
            <person name="Humphray S.J."/>
            <person name="Jeong D.H."/>
            <person name="Jing Y."/>
            <person name="Jocker A."/>
            <person name="Kenton S.M."/>
            <person name="Kim D.J."/>
            <person name="Klee K."/>
            <person name="Lai H."/>
            <person name="Lang C."/>
            <person name="Lin S."/>
            <person name="Macmil S.L."/>
            <person name="Magdelenat G."/>
            <person name="Matthews L."/>
            <person name="McCorrison J."/>
            <person name="Monaghan E.L."/>
            <person name="Mun J.H."/>
            <person name="Najar F.Z."/>
            <person name="Nicholson C."/>
            <person name="Noirot C."/>
            <person name="O'Bleness M."/>
            <person name="Paule C.R."/>
            <person name="Poulain J."/>
            <person name="Prion F."/>
            <person name="Qin B."/>
            <person name="Qu C."/>
            <person name="Retzel E.F."/>
            <person name="Riddle C."/>
            <person name="Sallet E."/>
            <person name="Samain S."/>
            <person name="Samson N."/>
            <person name="Sanders I."/>
            <person name="Saurat O."/>
            <person name="Scarpelli C."/>
            <person name="Schiex T."/>
            <person name="Segurens B."/>
            <person name="Severin A.J."/>
            <person name="Sherrier D.J."/>
            <person name="Shi R."/>
            <person name="Sims S."/>
            <person name="Singer S.R."/>
            <person name="Sinharoy S."/>
            <person name="Sterck L."/>
            <person name="Viollet A."/>
            <person name="Wang B.B."/>
            <person name="Wang K."/>
            <person name="Wang M."/>
            <person name="Wang X."/>
            <person name="Warfsmann J."/>
            <person name="Weissenbach J."/>
            <person name="White D.D."/>
            <person name="White J.D."/>
            <person name="Wiley G.B."/>
            <person name="Wincker P."/>
            <person name="Xing Y."/>
            <person name="Yang L."/>
            <person name="Yao Z."/>
            <person name="Ying F."/>
            <person name="Zhai J."/>
            <person name="Zhou L."/>
            <person name="Zuber A."/>
            <person name="Denarie J."/>
            <person name="Dixon R.A."/>
            <person name="May G.D."/>
            <person name="Schwartz D.C."/>
            <person name="Rogers J."/>
            <person name="Quetier F."/>
            <person name="Town C.D."/>
            <person name="Roe B.A."/>
        </authorList>
    </citation>
    <scope>NUCLEOTIDE SEQUENCE [LARGE SCALE GENOMIC DNA]</scope>
    <source>
        <strain evidence="2">A17</strain>
        <strain evidence="4 5">cv. Jemalong A17</strain>
    </source>
</reference>
<name>G7JED7_MEDTR</name>
<keyword evidence="5" id="KW-1185">Reference proteome</keyword>
<dbReference type="PaxDb" id="3880-AES86427"/>
<proteinExistence type="predicted"/>
<dbReference type="InterPro" id="IPR006527">
    <property type="entry name" value="F-box-assoc_dom_typ1"/>
</dbReference>
<evidence type="ECO:0000313" key="3">
    <source>
        <dbReference type="EMBL" id="RHN58331.1"/>
    </source>
</evidence>
<dbReference type="PANTHER" id="PTHR31790">
    <property type="entry name" value="OS02G0783600 PROTEIN"/>
    <property type="match status" value="1"/>
</dbReference>
<dbReference type="Proteomes" id="UP000002051">
    <property type="component" value="Chromosome 4"/>
</dbReference>
<dbReference type="Gramene" id="rna20234">
    <property type="protein sequence ID" value="RHN58331.1"/>
    <property type="gene ID" value="gene20234"/>
</dbReference>
<feature type="domain" description="F-box associated beta-propeller type 1" evidence="1">
    <location>
        <begin position="87"/>
        <end position="155"/>
    </location>
</feature>
<dbReference type="EnsemblPlants" id="AES86427">
    <property type="protein sequence ID" value="AES86427"/>
    <property type="gene ID" value="MTR_4g006840"/>
</dbReference>
<dbReference type="STRING" id="3880.G7JED7"/>
<organism evidence="2 5">
    <name type="scientific">Medicago truncatula</name>
    <name type="common">Barrel medic</name>
    <name type="synonym">Medicago tribuloides</name>
    <dbReference type="NCBI Taxonomy" id="3880"/>
    <lineage>
        <taxon>Eukaryota</taxon>
        <taxon>Viridiplantae</taxon>
        <taxon>Streptophyta</taxon>
        <taxon>Embryophyta</taxon>
        <taxon>Tracheophyta</taxon>
        <taxon>Spermatophyta</taxon>
        <taxon>Magnoliopsida</taxon>
        <taxon>eudicotyledons</taxon>
        <taxon>Gunneridae</taxon>
        <taxon>Pentapetalae</taxon>
        <taxon>rosids</taxon>
        <taxon>fabids</taxon>
        <taxon>Fabales</taxon>
        <taxon>Fabaceae</taxon>
        <taxon>Papilionoideae</taxon>
        <taxon>50 kb inversion clade</taxon>
        <taxon>NPAAA clade</taxon>
        <taxon>Hologalegina</taxon>
        <taxon>IRL clade</taxon>
        <taxon>Trifolieae</taxon>
        <taxon>Medicago</taxon>
    </lineage>
</organism>
<reference evidence="6" key="4">
    <citation type="journal article" date="2018" name="Nat. Plants">
        <title>Whole-genome landscape of Medicago truncatula symbiotic genes.</title>
        <authorList>
            <person name="Pecrix Y."/>
            <person name="Staton S.E."/>
            <person name="Sallet E."/>
            <person name="Lelandais-Briere C."/>
            <person name="Moreau S."/>
            <person name="Carrere S."/>
            <person name="Blein T."/>
            <person name="Jardinaud M.F."/>
            <person name="Latrasse D."/>
            <person name="Zouine M."/>
            <person name="Zahm M."/>
            <person name="Kreplak J."/>
            <person name="Mayjonade B."/>
            <person name="Satge C."/>
            <person name="Perez M."/>
            <person name="Cauet S."/>
            <person name="Marande W."/>
            <person name="Chantry-Darmon C."/>
            <person name="Lopez-Roques C."/>
            <person name="Bouchez O."/>
            <person name="Berard A."/>
            <person name="Debelle F."/>
            <person name="Munos S."/>
            <person name="Bendahmane A."/>
            <person name="Berges H."/>
            <person name="Niebel A."/>
            <person name="Buitink J."/>
            <person name="Frugier F."/>
            <person name="Benhamed M."/>
            <person name="Crespi M."/>
            <person name="Gouzy J."/>
            <person name="Gamas P."/>
        </authorList>
    </citation>
    <scope>NUCLEOTIDE SEQUENCE [LARGE SCALE GENOMIC DNA]</scope>
    <source>
        <strain evidence="6">cv. Jemalong A17</strain>
    </source>
</reference>
<dbReference type="Proteomes" id="UP000265566">
    <property type="component" value="Chromosome 4"/>
</dbReference>
<dbReference type="InterPro" id="IPR052361">
    <property type="entry name" value="F-box_domain"/>
</dbReference>
<dbReference type="AlphaFoldDB" id="G7JED7"/>
<dbReference type="SUPFAM" id="SSF81383">
    <property type="entry name" value="F-box domain"/>
    <property type="match status" value="1"/>
</dbReference>
<accession>G7JED7</accession>
<dbReference type="KEGG" id="mtr:11434391"/>
<sequence length="230" mass="26208">MDVITEILSALSVKSLLPFSCVNKSFDALISDPYFVQKHLKKSKRIPRVAAVVWIDNESSGVVSPKISDLLDSSYRNIVRDRLLAEHLDWSLVGSCNGLLCLNDSDDNYLYIWNPATTSEYRLSHPWLSYNQFSFGYDTSTETYKAVSFGVNYKQGESFQPFPVIPAYKSNGVHLNGIINWLALRDYSNSGYFDLDHRFITDEDYVIISLDLSTDTYIHSAVTSQLNLWF</sequence>
<reference evidence="2 5" key="2">
    <citation type="journal article" date="2014" name="BMC Genomics">
        <title>An improved genome release (version Mt4.0) for the model legume Medicago truncatula.</title>
        <authorList>
            <person name="Tang H."/>
            <person name="Krishnakumar V."/>
            <person name="Bidwell S."/>
            <person name="Rosen B."/>
            <person name="Chan A."/>
            <person name="Zhou S."/>
            <person name="Gentzbittel L."/>
            <person name="Childs K.L."/>
            <person name="Yandell M."/>
            <person name="Gundlach H."/>
            <person name="Mayer K.F."/>
            <person name="Schwartz D.C."/>
            <person name="Town C.D."/>
        </authorList>
    </citation>
    <scope>GENOME REANNOTATION</scope>
    <source>
        <strain evidence="4 5">cv. Jemalong A17</strain>
    </source>
</reference>
<evidence type="ECO:0000313" key="6">
    <source>
        <dbReference type="Proteomes" id="UP000265566"/>
    </source>
</evidence>
<gene>
    <name evidence="4" type="primary">11434391</name>
    <name evidence="2" type="ordered locus">MTR_4g006840</name>
    <name evidence="3" type="ORF">MtrunA17_Chr4g0001291</name>
</gene>
<reference evidence="3" key="5">
    <citation type="journal article" date="2018" name="Nat. Plants">
        <title>Whole-genome landscape of Medicago truncatula symbiotic genes.</title>
        <authorList>
            <person name="Pecrix Y."/>
            <person name="Gamas P."/>
            <person name="Carrere S."/>
        </authorList>
    </citation>
    <scope>NUCLEOTIDE SEQUENCE</scope>
    <source>
        <tissue evidence="3">Leaves</tissue>
    </source>
</reference>
<reference evidence="4" key="3">
    <citation type="submission" date="2015-04" db="UniProtKB">
        <authorList>
            <consortium name="EnsemblPlants"/>
        </authorList>
    </citation>
    <scope>IDENTIFICATION</scope>
    <source>
        <strain evidence="4">cv. Jemalong A17</strain>
    </source>
</reference>
<dbReference type="InterPro" id="IPR017451">
    <property type="entry name" value="F-box-assoc_interact_dom"/>
</dbReference>
<dbReference type="NCBIfam" id="TIGR01640">
    <property type="entry name" value="F_box_assoc_1"/>
    <property type="match status" value="1"/>
</dbReference>
<evidence type="ECO:0000313" key="4">
    <source>
        <dbReference type="EnsemblPlants" id="AES86427"/>
    </source>
</evidence>
<dbReference type="OrthoDB" id="591557at2759"/>
<dbReference type="EMBL" id="PSQE01000004">
    <property type="protein sequence ID" value="RHN58331.1"/>
    <property type="molecule type" value="Genomic_DNA"/>
</dbReference>
<evidence type="ECO:0000313" key="2">
    <source>
        <dbReference type="EMBL" id="AES86427.1"/>
    </source>
</evidence>